<sequence>MIFVRFYQKYRYAINAAIALLAVAALIFYSFNVDTTQSELAPKCLFLKLTGFKCPGCGTQRALHALVHFDIDGVAHYNMLLFFALPYLALLFYLQFFGGKKRFPKLTKKIHSAKAIMAVFYIIITYWIARNIFGF</sequence>
<organism evidence="2 3">
    <name type="scientific">Candidatus Limisoma faecipullorum</name>
    <dbReference type="NCBI Taxonomy" id="2840854"/>
    <lineage>
        <taxon>Bacteria</taxon>
        <taxon>Pseudomonadati</taxon>
        <taxon>Bacteroidota</taxon>
        <taxon>Bacteroidia</taxon>
        <taxon>Bacteroidales</taxon>
        <taxon>Candidatus Limisoma</taxon>
    </lineage>
</organism>
<comment type="caution">
    <text evidence="2">The sequence shown here is derived from an EMBL/GenBank/DDBJ whole genome shotgun (WGS) entry which is preliminary data.</text>
</comment>
<dbReference type="EMBL" id="JADIMC010000100">
    <property type="protein sequence ID" value="MBO8477057.1"/>
    <property type="molecule type" value="Genomic_DNA"/>
</dbReference>
<dbReference type="InterPro" id="IPR021215">
    <property type="entry name" value="DUF2752"/>
</dbReference>
<evidence type="ECO:0000313" key="2">
    <source>
        <dbReference type="EMBL" id="MBO8477057.1"/>
    </source>
</evidence>
<dbReference type="Pfam" id="PF10825">
    <property type="entry name" value="DUF2752"/>
    <property type="match status" value="1"/>
</dbReference>
<reference evidence="2" key="2">
    <citation type="journal article" date="2021" name="PeerJ">
        <title>Extensive microbial diversity within the chicken gut microbiome revealed by metagenomics and culture.</title>
        <authorList>
            <person name="Gilroy R."/>
            <person name="Ravi A."/>
            <person name="Getino M."/>
            <person name="Pursley I."/>
            <person name="Horton D.L."/>
            <person name="Alikhan N.F."/>
            <person name="Baker D."/>
            <person name="Gharbi K."/>
            <person name="Hall N."/>
            <person name="Watson M."/>
            <person name="Adriaenssens E.M."/>
            <person name="Foster-Nyarko E."/>
            <person name="Jarju S."/>
            <person name="Secka A."/>
            <person name="Antonio M."/>
            <person name="Oren A."/>
            <person name="Chaudhuri R.R."/>
            <person name="La Ragione R."/>
            <person name="Hildebrand F."/>
            <person name="Pallen M.J."/>
        </authorList>
    </citation>
    <scope>NUCLEOTIDE SEQUENCE</scope>
    <source>
        <strain evidence="2">6919</strain>
    </source>
</reference>
<keyword evidence="1" id="KW-0472">Membrane</keyword>
<proteinExistence type="predicted"/>
<keyword evidence="1" id="KW-1133">Transmembrane helix</keyword>
<dbReference type="AlphaFoldDB" id="A0A9D9IR01"/>
<reference evidence="2" key="1">
    <citation type="submission" date="2020-10" db="EMBL/GenBank/DDBJ databases">
        <authorList>
            <person name="Gilroy R."/>
        </authorList>
    </citation>
    <scope>NUCLEOTIDE SEQUENCE</scope>
    <source>
        <strain evidence="2">6919</strain>
    </source>
</reference>
<evidence type="ECO:0000313" key="3">
    <source>
        <dbReference type="Proteomes" id="UP000823598"/>
    </source>
</evidence>
<evidence type="ECO:0000256" key="1">
    <source>
        <dbReference type="SAM" id="Phobius"/>
    </source>
</evidence>
<name>A0A9D9IR01_9BACT</name>
<accession>A0A9D9IR01</accession>
<keyword evidence="1" id="KW-0812">Transmembrane</keyword>
<protein>
    <submittedName>
        <fullName evidence="2">DUF2752 domain-containing protein</fullName>
    </submittedName>
</protein>
<dbReference type="Proteomes" id="UP000823598">
    <property type="component" value="Unassembled WGS sequence"/>
</dbReference>
<feature type="transmembrane region" description="Helical" evidence="1">
    <location>
        <begin position="74"/>
        <end position="94"/>
    </location>
</feature>
<feature type="transmembrane region" description="Helical" evidence="1">
    <location>
        <begin position="115"/>
        <end position="133"/>
    </location>
</feature>
<feature type="transmembrane region" description="Helical" evidence="1">
    <location>
        <begin position="12"/>
        <end position="31"/>
    </location>
</feature>
<gene>
    <name evidence="2" type="ORF">IAB88_08710</name>
</gene>